<keyword evidence="4" id="KW-1185">Reference proteome</keyword>
<dbReference type="Proteomes" id="UP000295411">
    <property type="component" value="Unassembled WGS sequence"/>
</dbReference>
<evidence type="ECO:0000259" key="2">
    <source>
        <dbReference type="Pfam" id="PF19803"/>
    </source>
</evidence>
<dbReference type="OrthoDB" id="4951169at2"/>
<keyword evidence="1" id="KW-0812">Transmembrane</keyword>
<gene>
    <name evidence="3" type="ORF">E2F48_13080</name>
</gene>
<evidence type="ECO:0000313" key="4">
    <source>
        <dbReference type="Proteomes" id="UP000295411"/>
    </source>
</evidence>
<feature type="transmembrane region" description="Helical" evidence="1">
    <location>
        <begin position="78"/>
        <end position="99"/>
    </location>
</feature>
<evidence type="ECO:0000256" key="1">
    <source>
        <dbReference type="SAM" id="Phobius"/>
    </source>
</evidence>
<reference evidence="3 4" key="1">
    <citation type="submission" date="2019-03" db="EMBL/GenBank/DDBJ databases">
        <title>Arthrobacter sp. nov., an bacterium isolated from biocrust in Mu Us Desert.</title>
        <authorList>
            <person name="Lixiong L."/>
        </authorList>
    </citation>
    <scope>NUCLEOTIDE SEQUENCE [LARGE SCALE GENOMIC DNA]</scope>
    <source>
        <strain evidence="3 4">SLN-3</strain>
    </source>
</reference>
<protein>
    <recommendedName>
        <fullName evidence="2">DUF6286 domain-containing protein</fullName>
    </recommendedName>
</protein>
<feature type="domain" description="DUF6286" evidence="2">
    <location>
        <begin position="88"/>
        <end position="190"/>
    </location>
</feature>
<dbReference type="EMBL" id="SMTK01000004">
    <property type="protein sequence ID" value="TDK24739.1"/>
    <property type="molecule type" value="Genomic_DNA"/>
</dbReference>
<comment type="caution">
    <text evidence="3">The sequence shown here is derived from an EMBL/GenBank/DDBJ whole genome shotgun (WGS) entry which is preliminary data.</text>
</comment>
<evidence type="ECO:0000313" key="3">
    <source>
        <dbReference type="EMBL" id="TDK24739.1"/>
    </source>
</evidence>
<organism evidence="3 4">
    <name type="scientific">Arthrobacter crusticola</name>
    <dbReference type="NCBI Taxonomy" id="2547960"/>
    <lineage>
        <taxon>Bacteria</taxon>
        <taxon>Bacillati</taxon>
        <taxon>Actinomycetota</taxon>
        <taxon>Actinomycetes</taxon>
        <taxon>Micrococcales</taxon>
        <taxon>Micrococcaceae</taxon>
        <taxon>Arthrobacter</taxon>
    </lineage>
</organism>
<dbReference type="Pfam" id="PF19803">
    <property type="entry name" value="DUF6286"/>
    <property type="match status" value="1"/>
</dbReference>
<dbReference type="InterPro" id="IPR046253">
    <property type="entry name" value="DUF6286"/>
</dbReference>
<sequence>MSGTTGSANRVTAHALRRELHASRAVPSVITGILVAAACILLFLEAVLKAVGDPPFLIDLEKVAAALGRLPGLLPASVLVPAGLLVFVLGLVLALAALLPGRRARYAVPNARAAVVVDAEILAATLARRARLAAGVGPEQVLVTVGRRRVEVSVRPTSGIPVDAEAVRWAVEEDLRGTVAEPFPTVQVSIAPSGVIGQ</sequence>
<dbReference type="RefSeq" id="WP_133404404.1">
    <property type="nucleotide sequence ID" value="NZ_SMTK01000004.1"/>
</dbReference>
<feature type="transmembrane region" description="Helical" evidence="1">
    <location>
        <begin position="25"/>
        <end position="44"/>
    </location>
</feature>
<name>A0A4R5TUM5_9MICC</name>
<keyword evidence="1" id="KW-1133">Transmembrane helix</keyword>
<keyword evidence="1" id="KW-0472">Membrane</keyword>
<dbReference type="AlphaFoldDB" id="A0A4R5TUM5"/>
<proteinExistence type="predicted"/>
<accession>A0A4R5TUM5</accession>